<accession>A0A556CAP3</accession>
<gene>
    <name evidence="2" type="ORF">FO013_14130</name>
</gene>
<keyword evidence="3" id="KW-1185">Reference proteome</keyword>
<dbReference type="NCBIfam" id="TIGR02185">
    <property type="entry name" value="Trep_Strep"/>
    <property type="match status" value="1"/>
</dbReference>
<dbReference type="InterPro" id="IPR011733">
    <property type="entry name" value="CHP02185_IM"/>
</dbReference>
<dbReference type="OrthoDB" id="9781459at2"/>
<feature type="transmembrane region" description="Helical" evidence="1">
    <location>
        <begin position="127"/>
        <end position="148"/>
    </location>
</feature>
<dbReference type="Pfam" id="PF09605">
    <property type="entry name" value="Trep_Strep"/>
    <property type="match status" value="1"/>
</dbReference>
<keyword evidence="1" id="KW-0812">Transmembrane</keyword>
<keyword evidence="1" id="KW-0472">Membrane</keyword>
<evidence type="ECO:0000313" key="3">
    <source>
        <dbReference type="Proteomes" id="UP000316406"/>
    </source>
</evidence>
<dbReference type="RefSeq" id="WP_143923218.1">
    <property type="nucleotide sequence ID" value="NZ_VLTK01000008.1"/>
</dbReference>
<feature type="transmembrane region" description="Helical" evidence="1">
    <location>
        <begin position="101"/>
        <end position="120"/>
    </location>
</feature>
<dbReference type="Proteomes" id="UP000316406">
    <property type="component" value="Unassembled WGS sequence"/>
</dbReference>
<evidence type="ECO:0000313" key="2">
    <source>
        <dbReference type="EMBL" id="TSI14509.1"/>
    </source>
</evidence>
<reference evidence="2 3" key="1">
    <citation type="submission" date="2019-07" db="EMBL/GenBank/DDBJ databases">
        <title>Draft genome sequence of Brevibacterium aurantiacum XU54 isolated from Xinjiang China.</title>
        <authorList>
            <person name="Xu X."/>
        </authorList>
    </citation>
    <scope>NUCLEOTIDE SEQUENCE [LARGE SCALE GENOMIC DNA]</scope>
    <source>
        <strain evidence="2 3">XU54</strain>
    </source>
</reference>
<feature type="transmembrane region" description="Helical" evidence="1">
    <location>
        <begin position="79"/>
        <end position="95"/>
    </location>
</feature>
<comment type="caution">
    <text evidence="2">The sequence shown here is derived from an EMBL/GenBank/DDBJ whole genome shotgun (WGS) entry which is preliminary data.</text>
</comment>
<protein>
    <submittedName>
        <fullName evidence="2">MptD family putative ECF transporter S component</fullName>
    </submittedName>
</protein>
<dbReference type="EMBL" id="VLTK01000008">
    <property type="protein sequence ID" value="TSI14509.1"/>
    <property type="molecule type" value="Genomic_DNA"/>
</dbReference>
<evidence type="ECO:0000256" key="1">
    <source>
        <dbReference type="SAM" id="Phobius"/>
    </source>
</evidence>
<feature type="transmembrane region" description="Helical" evidence="1">
    <location>
        <begin position="52"/>
        <end position="72"/>
    </location>
</feature>
<feature type="transmembrane region" description="Helical" evidence="1">
    <location>
        <begin position="168"/>
        <end position="197"/>
    </location>
</feature>
<name>A0A556CAP3_BREAU</name>
<feature type="transmembrane region" description="Helical" evidence="1">
    <location>
        <begin position="26"/>
        <end position="46"/>
    </location>
</feature>
<proteinExistence type="predicted"/>
<organism evidence="2 3">
    <name type="scientific">Brevibacterium aurantiacum</name>
    <dbReference type="NCBI Taxonomy" id="273384"/>
    <lineage>
        <taxon>Bacteria</taxon>
        <taxon>Bacillati</taxon>
        <taxon>Actinomycetota</taxon>
        <taxon>Actinomycetes</taxon>
        <taxon>Micrococcales</taxon>
        <taxon>Brevibacteriaceae</taxon>
        <taxon>Brevibacterium</taxon>
    </lineage>
</organism>
<keyword evidence="1" id="KW-1133">Transmembrane helix</keyword>
<dbReference type="AlphaFoldDB" id="A0A556CAP3"/>
<sequence length="211" mass="22506">MTDTTAPAGAKSARPSFSLRFSARDLTNVAIFAVLMIVVTYAIGMLGILSPLVWLAAVPVSVLVNGIVFMLFLTRVKHAGMVTLLGVVVALFYLLTGNTIFSTIGIIVLAALAEVVLWVGGYRSRWAAIWSYTIFALSFFTPFLPLVFDRENYLQSPSFSRMGEEYVAGADALATLPVLGVLALAIGVAGFLGALLGSAMLRKHFVRAGLA</sequence>